<evidence type="ECO:0000256" key="2">
    <source>
        <dbReference type="ARBA" id="ARBA00022692"/>
    </source>
</evidence>
<keyword evidence="3 7" id="KW-1133">Transmembrane helix</keyword>
<feature type="transmembrane region" description="Helical" evidence="7">
    <location>
        <begin position="134"/>
        <end position="154"/>
    </location>
</feature>
<feature type="transmembrane region" description="Helical" evidence="7">
    <location>
        <begin position="184"/>
        <end position="206"/>
    </location>
</feature>
<feature type="compositionally biased region" description="Basic and acidic residues" evidence="6">
    <location>
        <begin position="376"/>
        <end position="385"/>
    </location>
</feature>
<dbReference type="InterPro" id="IPR052337">
    <property type="entry name" value="SAT4-like"/>
</dbReference>
<keyword evidence="4 7" id="KW-0472">Membrane</keyword>
<comment type="caution">
    <text evidence="9">The sequence shown here is derived from an EMBL/GenBank/DDBJ whole genome shotgun (WGS) entry which is preliminary data.</text>
</comment>
<evidence type="ECO:0000313" key="9">
    <source>
        <dbReference type="EMBL" id="KAK3394833.1"/>
    </source>
</evidence>
<feature type="region of interest" description="Disordered" evidence="6">
    <location>
        <begin position="343"/>
        <end position="403"/>
    </location>
</feature>
<dbReference type="InterPro" id="IPR049326">
    <property type="entry name" value="Rhodopsin_dom_fungi"/>
</dbReference>
<feature type="transmembrane region" description="Helical" evidence="7">
    <location>
        <begin position="56"/>
        <end position="78"/>
    </location>
</feature>
<reference evidence="9" key="1">
    <citation type="journal article" date="2023" name="Mol. Phylogenet. Evol.">
        <title>Genome-scale phylogeny and comparative genomics of the fungal order Sordariales.</title>
        <authorList>
            <person name="Hensen N."/>
            <person name="Bonometti L."/>
            <person name="Westerberg I."/>
            <person name="Brannstrom I.O."/>
            <person name="Guillou S."/>
            <person name="Cros-Aarteil S."/>
            <person name="Calhoun S."/>
            <person name="Haridas S."/>
            <person name="Kuo A."/>
            <person name="Mondo S."/>
            <person name="Pangilinan J."/>
            <person name="Riley R."/>
            <person name="LaButti K."/>
            <person name="Andreopoulos B."/>
            <person name="Lipzen A."/>
            <person name="Chen C."/>
            <person name="Yan M."/>
            <person name="Daum C."/>
            <person name="Ng V."/>
            <person name="Clum A."/>
            <person name="Steindorff A."/>
            <person name="Ohm R.A."/>
            <person name="Martin F."/>
            <person name="Silar P."/>
            <person name="Natvig D.O."/>
            <person name="Lalanne C."/>
            <person name="Gautier V."/>
            <person name="Ament-Velasquez S.L."/>
            <person name="Kruys A."/>
            <person name="Hutchinson M.I."/>
            <person name="Powell A.J."/>
            <person name="Barry K."/>
            <person name="Miller A.N."/>
            <person name="Grigoriev I.V."/>
            <person name="Debuchy R."/>
            <person name="Gladieux P."/>
            <person name="Hiltunen Thoren M."/>
            <person name="Johannesson H."/>
        </authorList>
    </citation>
    <scope>NUCLEOTIDE SEQUENCE</scope>
    <source>
        <strain evidence="9">CBS 232.78</strain>
    </source>
</reference>
<keyword evidence="10" id="KW-1185">Reference proteome</keyword>
<evidence type="ECO:0000256" key="3">
    <source>
        <dbReference type="ARBA" id="ARBA00022989"/>
    </source>
</evidence>
<sequence length="452" mass="50691">MNQSHSLTPRATIQDIDPRGIRLLIVQIVFLVLVWILVSLRGLVRLFVLKRVALDDLFMFISTLIYTAHATTTIWGIVYASNEAPADSPEAESIALRAWFLCEVIYAPLSALIRTSIALFLLRIVISRIQRYFIYANFVVIWILSTVYFFILLLQCSPVSYFYEQALEKPGSCVSLDIVPRATIAHSVVSAVIDIGLALLPIAILWHVRLNKRTKYGIALLLSMGLLAGIALIVRIPYVKFTSITSREFLDQTNTAALWSLMEISLGIMAGCAATLRPLTWGFGSKKFKPPRFRFRHTNRGIRTPDRGMSWGLESDETHSDALTPEGRIARTLYEAYNTDVEIVREPKNEDDHQSTQISPSSRGRDSPRVPPSSSCRRDSPRRSWETMGLGRDSRDNDSPTSIRIQTSIEIIRELQPASRPGTPARSFPLLQPERVVAINGPTKQGVSTHTT</sequence>
<feature type="transmembrane region" description="Helical" evidence="7">
    <location>
        <begin position="20"/>
        <end position="44"/>
    </location>
</feature>
<dbReference type="GO" id="GO:0016020">
    <property type="term" value="C:membrane"/>
    <property type="evidence" value="ECO:0007669"/>
    <property type="project" value="UniProtKB-SubCell"/>
</dbReference>
<dbReference type="Proteomes" id="UP001285441">
    <property type="component" value="Unassembled WGS sequence"/>
</dbReference>
<comment type="subcellular location">
    <subcellularLocation>
        <location evidence="1">Membrane</location>
        <topology evidence="1">Multi-pass membrane protein</topology>
    </subcellularLocation>
</comment>
<feature type="compositionally biased region" description="Basic and acidic residues" evidence="6">
    <location>
        <begin position="343"/>
        <end position="354"/>
    </location>
</feature>
<organism evidence="9 10">
    <name type="scientific">Podospora didyma</name>
    <dbReference type="NCBI Taxonomy" id="330526"/>
    <lineage>
        <taxon>Eukaryota</taxon>
        <taxon>Fungi</taxon>
        <taxon>Dikarya</taxon>
        <taxon>Ascomycota</taxon>
        <taxon>Pezizomycotina</taxon>
        <taxon>Sordariomycetes</taxon>
        <taxon>Sordariomycetidae</taxon>
        <taxon>Sordariales</taxon>
        <taxon>Podosporaceae</taxon>
        <taxon>Podospora</taxon>
    </lineage>
</organism>
<evidence type="ECO:0000256" key="7">
    <source>
        <dbReference type="SAM" id="Phobius"/>
    </source>
</evidence>
<proteinExistence type="inferred from homology"/>
<dbReference type="PANTHER" id="PTHR33048:SF96">
    <property type="entry name" value="INTEGRAL MEMBRANE PROTEIN"/>
    <property type="match status" value="1"/>
</dbReference>
<dbReference type="EMBL" id="JAULSW010000001">
    <property type="protein sequence ID" value="KAK3394833.1"/>
    <property type="molecule type" value="Genomic_DNA"/>
</dbReference>
<keyword evidence="2 7" id="KW-0812">Transmembrane</keyword>
<dbReference type="AlphaFoldDB" id="A0AAE0P7I7"/>
<evidence type="ECO:0000256" key="4">
    <source>
        <dbReference type="ARBA" id="ARBA00023136"/>
    </source>
</evidence>
<reference evidence="9" key="2">
    <citation type="submission" date="2023-06" db="EMBL/GenBank/DDBJ databases">
        <authorList>
            <consortium name="Lawrence Berkeley National Laboratory"/>
            <person name="Haridas S."/>
            <person name="Hensen N."/>
            <person name="Bonometti L."/>
            <person name="Westerberg I."/>
            <person name="Brannstrom I.O."/>
            <person name="Guillou S."/>
            <person name="Cros-Aarteil S."/>
            <person name="Calhoun S."/>
            <person name="Kuo A."/>
            <person name="Mondo S."/>
            <person name="Pangilinan J."/>
            <person name="Riley R."/>
            <person name="LaButti K."/>
            <person name="Andreopoulos B."/>
            <person name="Lipzen A."/>
            <person name="Chen C."/>
            <person name="Yanf M."/>
            <person name="Daum C."/>
            <person name="Ng V."/>
            <person name="Clum A."/>
            <person name="Steindorff A."/>
            <person name="Ohm R."/>
            <person name="Martin F."/>
            <person name="Silar P."/>
            <person name="Natvig D."/>
            <person name="Lalanne C."/>
            <person name="Gautier V."/>
            <person name="Ament-velasquez S.L."/>
            <person name="Kruys A."/>
            <person name="Hutchinson M.I."/>
            <person name="Powell A.J."/>
            <person name="Barry K."/>
            <person name="Miller A.N."/>
            <person name="Grigoriev I.V."/>
            <person name="Debuchy R."/>
            <person name="Gladieux P."/>
            <person name="Thoren M.H."/>
            <person name="Johannesson H."/>
        </authorList>
    </citation>
    <scope>NUCLEOTIDE SEQUENCE</scope>
    <source>
        <strain evidence="9">CBS 232.78</strain>
    </source>
</reference>
<gene>
    <name evidence="9" type="ORF">B0H63DRAFT_555989</name>
</gene>
<name>A0AAE0P7I7_9PEZI</name>
<feature type="transmembrane region" description="Helical" evidence="7">
    <location>
        <begin position="218"/>
        <end position="238"/>
    </location>
</feature>
<dbReference type="Pfam" id="PF20684">
    <property type="entry name" value="Fung_rhodopsin"/>
    <property type="match status" value="1"/>
</dbReference>
<feature type="domain" description="Rhodopsin" evidence="8">
    <location>
        <begin position="40"/>
        <end position="279"/>
    </location>
</feature>
<feature type="transmembrane region" description="Helical" evidence="7">
    <location>
        <begin position="98"/>
        <end position="122"/>
    </location>
</feature>
<evidence type="ECO:0000256" key="1">
    <source>
        <dbReference type="ARBA" id="ARBA00004141"/>
    </source>
</evidence>
<evidence type="ECO:0000256" key="5">
    <source>
        <dbReference type="ARBA" id="ARBA00038359"/>
    </source>
</evidence>
<evidence type="ECO:0000259" key="8">
    <source>
        <dbReference type="Pfam" id="PF20684"/>
    </source>
</evidence>
<comment type="similarity">
    <text evidence="5">Belongs to the SAT4 family.</text>
</comment>
<evidence type="ECO:0000313" key="10">
    <source>
        <dbReference type="Proteomes" id="UP001285441"/>
    </source>
</evidence>
<accession>A0AAE0P7I7</accession>
<protein>
    <submittedName>
        <fullName evidence="9">Integral membrane protein</fullName>
    </submittedName>
</protein>
<dbReference type="PANTHER" id="PTHR33048">
    <property type="entry name" value="PTH11-LIKE INTEGRAL MEMBRANE PROTEIN (AFU_ORTHOLOGUE AFUA_5G11245)"/>
    <property type="match status" value="1"/>
</dbReference>
<evidence type="ECO:0000256" key="6">
    <source>
        <dbReference type="SAM" id="MobiDB-lite"/>
    </source>
</evidence>